<gene>
    <name evidence="1" type="ORF">Bca52824_008996</name>
</gene>
<name>A0A8X7W937_BRACI</name>
<dbReference type="AlphaFoldDB" id="A0A8X7W937"/>
<dbReference type="InterPro" id="IPR006462">
    <property type="entry name" value="MS5"/>
</dbReference>
<keyword evidence="2" id="KW-1185">Reference proteome</keyword>
<dbReference type="NCBIfam" id="TIGR01572">
    <property type="entry name" value="A_thl_para_3677"/>
    <property type="match status" value="1"/>
</dbReference>
<dbReference type="EMBL" id="JAAMPC010000002">
    <property type="protein sequence ID" value="KAG2326268.1"/>
    <property type="molecule type" value="Genomic_DNA"/>
</dbReference>
<comment type="caution">
    <text evidence="1">The sequence shown here is derived from an EMBL/GenBank/DDBJ whole genome shotgun (WGS) entry which is preliminary data.</text>
</comment>
<dbReference type="OrthoDB" id="1104743at2759"/>
<dbReference type="Proteomes" id="UP000886595">
    <property type="component" value="Unassembled WGS sequence"/>
</dbReference>
<evidence type="ECO:0000313" key="1">
    <source>
        <dbReference type="EMBL" id="KAG2326268.1"/>
    </source>
</evidence>
<evidence type="ECO:0000313" key="2">
    <source>
        <dbReference type="Proteomes" id="UP000886595"/>
    </source>
</evidence>
<dbReference type="Pfam" id="PF04776">
    <property type="entry name" value="protein_MS5"/>
    <property type="match status" value="1"/>
</dbReference>
<organism evidence="1 2">
    <name type="scientific">Brassica carinata</name>
    <name type="common">Ethiopian mustard</name>
    <name type="synonym">Abyssinian cabbage</name>
    <dbReference type="NCBI Taxonomy" id="52824"/>
    <lineage>
        <taxon>Eukaryota</taxon>
        <taxon>Viridiplantae</taxon>
        <taxon>Streptophyta</taxon>
        <taxon>Embryophyta</taxon>
        <taxon>Tracheophyta</taxon>
        <taxon>Spermatophyta</taxon>
        <taxon>Magnoliopsida</taxon>
        <taxon>eudicotyledons</taxon>
        <taxon>Gunneridae</taxon>
        <taxon>Pentapetalae</taxon>
        <taxon>rosids</taxon>
        <taxon>malvids</taxon>
        <taxon>Brassicales</taxon>
        <taxon>Brassicaceae</taxon>
        <taxon>Brassiceae</taxon>
        <taxon>Brassica</taxon>
    </lineage>
</organism>
<reference evidence="1 2" key="1">
    <citation type="submission" date="2020-02" db="EMBL/GenBank/DDBJ databases">
        <authorList>
            <person name="Ma Q."/>
            <person name="Huang Y."/>
            <person name="Song X."/>
            <person name="Pei D."/>
        </authorList>
    </citation>
    <scope>NUCLEOTIDE SEQUENCE [LARGE SCALE GENOMIC DNA]</scope>
    <source>
        <strain evidence="1">Sxm20200214</strain>
        <tissue evidence="1">Leaf</tissue>
    </source>
</reference>
<proteinExistence type="predicted"/>
<dbReference type="PANTHER" id="PTHR31260">
    <property type="entry name" value="CYSTATIN/MONELLIN SUPERFAMILY PROTEIN"/>
    <property type="match status" value="1"/>
</dbReference>
<accession>A0A8X7W937</accession>
<protein>
    <submittedName>
        <fullName evidence="1">Uncharacterized protein</fullName>
    </submittedName>
</protein>
<dbReference type="PANTHER" id="PTHR31260:SF58">
    <property type="entry name" value="C2 DOMAIN-CONTAINING PROTEIN"/>
    <property type="match status" value="1"/>
</dbReference>
<sequence length="294" mass="32690">MARVEFNKEEYFGGLDEYWRRVNESQGLDIEGIVGPKGMVASGQLLSYQCEGLGGRSYPFSQKVKCYGRLGLRRYNLIQGTNFELQHLIKFNMRYSGACSFYITLEAVDTLTRGPAQTFQVCADELCLGYLNVDCSLARMKGGGETTGVLAVHGGGGGSTKKALPNWPSDAEIQRLYTVDRSELVSTHWILLYLELVLSIEYGNYCNFSEEKFSSLELLKVAIETDDETPLQAKSSVLYIAFRGLATIDGTDESVEQKVVIKSLFNELTGSLALQGILLKDEIPTSLEDYFKLL</sequence>